<dbReference type="Ensembl" id="ENSNMLT00000011497.1">
    <property type="protein sequence ID" value="ENSNMLP00000010164.1"/>
    <property type="gene ID" value="ENSNMLG00000007016.1"/>
</dbReference>
<keyword evidence="1" id="KW-0677">Repeat</keyword>
<evidence type="ECO:0000313" key="6">
    <source>
        <dbReference type="Proteomes" id="UP000694523"/>
    </source>
</evidence>
<dbReference type="Pfam" id="PF12796">
    <property type="entry name" value="Ank_2"/>
    <property type="match status" value="1"/>
</dbReference>
<evidence type="ECO:0000256" key="2">
    <source>
        <dbReference type="ARBA" id="ARBA00023043"/>
    </source>
</evidence>
<keyword evidence="2 3" id="KW-0040">ANK repeat</keyword>
<sequence length="209" mass="22964">MNMDRFVSLHRITSMLIPKTNKARVRRCGISPLHMAAERNQDDVLEMLLNAGFDPNAMLSDERSSLYEDRRRTSLYFSVANVNLDAVQLLLSHGAAANLDTLPPLMVASRQGAIKTVTLLLEHGADVNVSLLLDHGLKAKPCFNCPLGDKPHPPLSSQSEDKTHANKQCASVCGPGRRGRGLERRGRQRRGMSLTARVASSPSLSSYLH</sequence>
<name>A0A8C6SQ85_9GOBI</name>
<feature type="region of interest" description="Disordered" evidence="4">
    <location>
        <begin position="153"/>
        <end position="209"/>
    </location>
</feature>
<proteinExistence type="predicted"/>
<dbReference type="PROSITE" id="PS50297">
    <property type="entry name" value="ANK_REP_REGION"/>
    <property type="match status" value="2"/>
</dbReference>
<dbReference type="PRINTS" id="PR01415">
    <property type="entry name" value="ANKYRIN"/>
</dbReference>
<dbReference type="Gene3D" id="1.25.40.20">
    <property type="entry name" value="Ankyrin repeat-containing domain"/>
    <property type="match status" value="1"/>
</dbReference>
<dbReference type="SMART" id="SM00248">
    <property type="entry name" value="ANK"/>
    <property type="match status" value="3"/>
</dbReference>
<feature type="compositionally biased region" description="Polar residues" evidence="4">
    <location>
        <begin position="198"/>
        <end position="209"/>
    </location>
</feature>
<dbReference type="Pfam" id="PF00023">
    <property type="entry name" value="Ank"/>
    <property type="match status" value="1"/>
</dbReference>
<dbReference type="AlphaFoldDB" id="A0A8C6SQ85"/>
<feature type="repeat" description="ANK" evidence="3">
    <location>
        <begin position="100"/>
        <end position="132"/>
    </location>
</feature>
<dbReference type="PANTHER" id="PTHR24189:SF50">
    <property type="entry name" value="ANKYRIN REPEAT AND SOCS BOX PROTEIN 2"/>
    <property type="match status" value="1"/>
</dbReference>
<dbReference type="InterPro" id="IPR050745">
    <property type="entry name" value="Multifunctional_regulatory"/>
</dbReference>
<dbReference type="InterPro" id="IPR036770">
    <property type="entry name" value="Ankyrin_rpt-contain_sf"/>
</dbReference>
<accession>A0A8C6SQ85</accession>
<keyword evidence="6" id="KW-1185">Reference proteome</keyword>
<evidence type="ECO:0000313" key="5">
    <source>
        <dbReference type="Ensembl" id="ENSNMLP00000010164.1"/>
    </source>
</evidence>
<evidence type="ECO:0000256" key="4">
    <source>
        <dbReference type="SAM" id="MobiDB-lite"/>
    </source>
</evidence>
<reference evidence="5" key="2">
    <citation type="submission" date="2025-09" db="UniProtKB">
        <authorList>
            <consortium name="Ensembl"/>
        </authorList>
    </citation>
    <scope>IDENTIFICATION</scope>
</reference>
<dbReference type="SUPFAM" id="SSF48403">
    <property type="entry name" value="Ankyrin repeat"/>
    <property type="match status" value="1"/>
</dbReference>
<dbReference type="PANTHER" id="PTHR24189">
    <property type="entry name" value="MYOTROPHIN"/>
    <property type="match status" value="1"/>
</dbReference>
<dbReference type="PROSITE" id="PS50088">
    <property type="entry name" value="ANK_REPEAT"/>
    <property type="match status" value="2"/>
</dbReference>
<reference evidence="5" key="1">
    <citation type="submission" date="2025-08" db="UniProtKB">
        <authorList>
            <consortium name="Ensembl"/>
        </authorList>
    </citation>
    <scope>IDENTIFICATION</scope>
</reference>
<evidence type="ECO:0000256" key="1">
    <source>
        <dbReference type="ARBA" id="ARBA00022737"/>
    </source>
</evidence>
<dbReference type="InterPro" id="IPR002110">
    <property type="entry name" value="Ankyrin_rpt"/>
</dbReference>
<organism evidence="5 6">
    <name type="scientific">Neogobius melanostomus</name>
    <name type="common">round goby</name>
    <dbReference type="NCBI Taxonomy" id="47308"/>
    <lineage>
        <taxon>Eukaryota</taxon>
        <taxon>Metazoa</taxon>
        <taxon>Chordata</taxon>
        <taxon>Craniata</taxon>
        <taxon>Vertebrata</taxon>
        <taxon>Euteleostomi</taxon>
        <taxon>Actinopterygii</taxon>
        <taxon>Neopterygii</taxon>
        <taxon>Teleostei</taxon>
        <taxon>Neoteleostei</taxon>
        <taxon>Acanthomorphata</taxon>
        <taxon>Gobiaria</taxon>
        <taxon>Gobiiformes</taxon>
        <taxon>Gobioidei</taxon>
        <taxon>Gobiidae</taxon>
        <taxon>Benthophilinae</taxon>
        <taxon>Neogobiini</taxon>
        <taxon>Neogobius</taxon>
    </lineage>
</organism>
<dbReference type="Proteomes" id="UP000694523">
    <property type="component" value="Unplaced"/>
</dbReference>
<feature type="repeat" description="ANK" evidence="3">
    <location>
        <begin position="28"/>
        <end position="60"/>
    </location>
</feature>
<protein>
    <submittedName>
        <fullName evidence="5">Ankyrin repeat and SOCS box containing 2a, tandem duplicate 1</fullName>
    </submittedName>
</protein>
<evidence type="ECO:0000256" key="3">
    <source>
        <dbReference type="PROSITE-ProRule" id="PRU00023"/>
    </source>
</evidence>